<sequence length="365" mass="40705">MSTTLHNKPLPALGRLWSMFSTESWHPSTSTPKLKSDDDDVDSRSPESLIQQKPLLPTGSLMGNVSAMIRIIWTFTKNDLFTFSLQCVFFGVALSFAKDARTAPDPPTLKQALSRLPGSCLFQFMSQLLVNLDNQREPASVIEDSINKPWRPIPSGMITPDQTRRLLLCLVPIYMALGYALGVWNIALLIVIAVFIYNDLGGSDELVVRDIVLGISYIIYQMGPLQIALGSGEYRADMAGDLVSPRGYAWAAMSGLLVVTTVPIQDIKDQEGDRQRANRKTMPLIIGDAATRYYLAVTIPFWAVVGTVFWGTPVWYAVPLVAYGLYISWRLLVKRNLVDDEASWRNWTRWQLLAYALPAVSALTE</sequence>
<name>Q1K5L6_NEUCR</name>
<keyword evidence="2 6" id="KW-0812">Transmembrane</keyword>
<dbReference type="GO" id="GO:0004659">
    <property type="term" value="F:prenyltransferase activity"/>
    <property type="evidence" value="ECO:0000318"/>
    <property type="project" value="GO_Central"/>
</dbReference>
<accession>Q1K5L6</accession>
<dbReference type="RefSeq" id="XP_957112.1">
    <property type="nucleotide sequence ID" value="XM_952019.2"/>
</dbReference>
<keyword evidence="4 6" id="KW-0472">Membrane</keyword>
<dbReference type="InterPro" id="IPR044878">
    <property type="entry name" value="UbiA_sf"/>
</dbReference>
<feature type="transmembrane region" description="Helical" evidence="6">
    <location>
        <begin position="166"/>
        <end position="197"/>
    </location>
</feature>
<feature type="region of interest" description="Disordered" evidence="5">
    <location>
        <begin position="25"/>
        <end position="49"/>
    </location>
</feature>
<dbReference type="GO" id="GO:0016020">
    <property type="term" value="C:membrane"/>
    <property type="evidence" value="ECO:0007669"/>
    <property type="project" value="UniProtKB-SubCell"/>
</dbReference>
<feature type="transmembrane region" description="Helical" evidence="6">
    <location>
        <begin position="285"/>
        <end position="308"/>
    </location>
</feature>
<evidence type="ECO:0000256" key="5">
    <source>
        <dbReference type="SAM" id="MobiDB-lite"/>
    </source>
</evidence>
<keyword evidence="3 6" id="KW-1133">Transmembrane helix</keyword>
<dbReference type="GeneID" id="3873259"/>
<dbReference type="PANTHER" id="PTHR42723:SF1">
    <property type="entry name" value="CHLOROPHYLL SYNTHASE, CHLOROPLASTIC"/>
    <property type="match status" value="1"/>
</dbReference>
<dbReference type="EMBL" id="CM002241">
    <property type="protein sequence ID" value="EAA27876.1"/>
    <property type="molecule type" value="Genomic_DNA"/>
</dbReference>
<keyword evidence="8" id="KW-1185">Reference proteome</keyword>
<dbReference type="Gene3D" id="1.10.357.140">
    <property type="entry name" value="UbiA prenyltransferase"/>
    <property type="match status" value="1"/>
</dbReference>
<evidence type="ECO:0000256" key="1">
    <source>
        <dbReference type="ARBA" id="ARBA00004141"/>
    </source>
</evidence>
<feature type="transmembrane region" description="Helical" evidence="6">
    <location>
        <begin position="314"/>
        <end position="333"/>
    </location>
</feature>
<comment type="subcellular location">
    <subcellularLocation>
        <location evidence="1">Membrane</location>
        <topology evidence="1">Multi-pass membrane protein</topology>
    </subcellularLocation>
</comment>
<dbReference type="InterPro" id="IPR050475">
    <property type="entry name" value="Prenyltransferase_related"/>
</dbReference>
<dbReference type="KEGG" id="ncr:NCU05126"/>
<evidence type="ECO:0000256" key="4">
    <source>
        <dbReference type="ARBA" id="ARBA00023136"/>
    </source>
</evidence>
<dbReference type="VEuPathDB" id="FungiDB:NCU05126"/>
<evidence type="ECO:0008006" key="9">
    <source>
        <dbReference type="Google" id="ProtNLM"/>
    </source>
</evidence>
<dbReference type="PaxDb" id="5141-EFNCRP00000001352"/>
<evidence type="ECO:0000313" key="8">
    <source>
        <dbReference type="Proteomes" id="UP000001805"/>
    </source>
</evidence>
<evidence type="ECO:0000313" key="7">
    <source>
        <dbReference type="EMBL" id="EAA27876.1"/>
    </source>
</evidence>
<dbReference type="Proteomes" id="UP000001805">
    <property type="component" value="Chromosome 5, Linkage Group VI"/>
</dbReference>
<dbReference type="InParanoid" id="Q1K5L6"/>
<dbReference type="STRING" id="367110.Q1K5L6"/>
<evidence type="ECO:0000256" key="6">
    <source>
        <dbReference type="SAM" id="Phobius"/>
    </source>
</evidence>
<dbReference type="HOGENOM" id="CLU_063928_2_0_1"/>
<proteinExistence type="predicted"/>
<organism evidence="7 8">
    <name type="scientific">Neurospora crassa (strain ATCC 24698 / 74-OR23-1A / CBS 708.71 / DSM 1257 / FGSC 987)</name>
    <dbReference type="NCBI Taxonomy" id="367110"/>
    <lineage>
        <taxon>Eukaryota</taxon>
        <taxon>Fungi</taxon>
        <taxon>Dikarya</taxon>
        <taxon>Ascomycota</taxon>
        <taxon>Pezizomycotina</taxon>
        <taxon>Sordariomycetes</taxon>
        <taxon>Sordariomycetidae</taxon>
        <taxon>Sordariales</taxon>
        <taxon>Sordariaceae</taxon>
        <taxon>Neurospora</taxon>
    </lineage>
</organism>
<dbReference type="GO" id="GO:0019748">
    <property type="term" value="P:secondary metabolic process"/>
    <property type="evidence" value="ECO:0000318"/>
    <property type="project" value="GO_Central"/>
</dbReference>
<protein>
    <recommendedName>
        <fullName evidence="9">UbiA prenyltransferase</fullName>
    </recommendedName>
</protein>
<dbReference type="InterPro" id="IPR000537">
    <property type="entry name" value="UbiA_prenyltransferase"/>
</dbReference>
<dbReference type="PANTHER" id="PTHR42723">
    <property type="entry name" value="CHLOROPHYLL SYNTHASE"/>
    <property type="match status" value="1"/>
</dbReference>
<dbReference type="OrthoDB" id="434972at2759"/>
<dbReference type="Pfam" id="PF01040">
    <property type="entry name" value="UbiA"/>
    <property type="match status" value="1"/>
</dbReference>
<dbReference type="AlphaFoldDB" id="Q1K5L6"/>
<gene>
    <name evidence="7" type="ORF">NCU05126</name>
</gene>
<evidence type="ECO:0000256" key="3">
    <source>
        <dbReference type="ARBA" id="ARBA00022989"/>
    </source>
</evidence>
<reference evidence="7 8" key="1">
    <citation type="journal article" date="2003" name="Nature">
        <title>The genome sequence of the filamentous fungus Neurospora crassa.</title>
        <authorList>
            <person name="Galagan J.E."/>
            <person name="Calvo S.E."/>
            <person name="Borkovich K.A."/>
            <person name="Selker E.U."/>
            <person name="Read N.D."/>
            <person name="Jaffe D."/>
            <person name="FitzHugh W."/>
            <person name="Ma L.J."/>
            <person name="Smirnov S."/>
            <person name="Purcell S."/>
            <person name="Rehman B."/>
            <person name="Elkins T."/>
            <person name="Engels R."/>
            <person name="Wang S."/>
            <person name="Nielsen C.B."/>
            <person name="Butler J."/>
            <person name="Endrizzi M."/>
            <person name="Qui D."/>
            <person name="Ianakiev P."/>
            <person name="Bell-Pedersen D."/>
            <person name="Nelson M.A."/>
            <person name="Werner-Washburne M."/>
            <person name="Selitrennikoff C.P."/>
            <person name="Kinsey J.A."/>
            <person name="Braun E.L."/>
            <person name="Zelter A."/>
            <person name="Schulte U."/>
            <person name="Kothe G.O."/>
            <person name="Jedd G."/>
            <person name="Mewes W."/>
            <person name="Staben C."/>
            <person name="Marcotte E."/>
            <person name="Greenberg D."/>
            <person name="Roy A."/>
            <person name="Foley K."/>
            <person name="Naylor J."/>
            <person name="Stange-Thomann N."/>
            <person name="Barrett R."/>
            <person name="Gnerre S."/>
            <person name="Kamal M."/>
            <person name="Kamvysselis M."/>
            <person name="Mauceli E."/>
            <person name="Bielke C."/>
            <person name="Rudd S."/>
            <person name="Frishman D."/>
            <person name="Krystofova S."/>
            <person name="Rasmussen C."/>
            <person name="Metzenberg R.L."/>
            <person name="Perkins D.D."/>
            <person name="Kroken S."/>
            <person name="Cogoni C."/>
            <person name="Macino G."/>
            <person name="Catcheside D."/>
            <person name="Li W."/>
            <person name="Pratt R.J."/>
            <person name="Osmani S.A."/>
            <person name="DeSouza C.P."/>
            <person name="Glass L."/>
            <person name="Orbach M.J."/>
            <person name="Berglund J.A."/>
            <person name="Voelker R."/>
            <person name="Yarden O."/>
            <person name="Plamann M."/>
            <person name="Seiler S."/>
            <person name="Dunlap J."/>
            <person name="Radford A."/>
            <person name="Aramayo R."/>
            <person name="Natvig D.O."/>
            <person name="Alex L.A."/>
            <person name="Mannhaupt G."/>
            <person name="Ebbole D.J."/>
            <person name="Freitag M."/>
            <person name="Paulsen I."/>
            <person name="Sachs M.S."/>
            <person name="Lander E.S."/>
            <person name="Nusbaum C."/>
            <person name="Birren B."/>
        </authorList>
    </citation>
    <scope>NUCLEOTIDE SEQUENCE [LARGE SCALE GENOMIC DNA]</scope>
    <source>
        <strain evidence="8">ATCC 24698 / 74-OR23-1A / CBS 708.71 / DSM 1257 / FGSC 987</strain>
    </source>
</reference>
<evidence type="ECO:0000256" key="2">
    <source>
        <dbReference type="ARBA" id="ARBA00022692"/>
    </source>
</evidence>
<dbReference type="CDD" id="cd13965">
    <property type="entry name" value="PT_UbiA_3"/>
    <property type="match status" value="1"/>
</dbReference>
<dbReference type="FunFam" id="1.10.357.140:FF:000024">
    <property type="entry name" value="Uncharacterized protein B19A17.050"/>
    <property type="match status" value="1"/>
</dbReference>